<evidence type="ECO:0000313" key="4">
    <source>
        <dbReference type="Proteomes" id="UP000824150"/>
    </source>
</evidence>
<dbReference type="SUPFAM" id="SSF51182">
    <property type="entry name" value="RmlC-like cupins"/>
    <property type="match status" value="1"/>
</dbReference>
<gene>
    <name evidence="3" type="ORF">IAA31_05300</name>
</gene>
<dbReference type="Proteomes" id="UP000824150">
    <property type="component" value="Unassembled WGS sequence"/>
</dbReference>
<dbReference type="InterPro" id="IPR011051">
    <property type="entry name" value="RmlC_Cupin_sf"/>
</dbReference>
<evidence type="ECO:0000313" key="3">
    <source>
        <dbReference type="EMBL" id="MBU3826887.1"/>
    </source>
</evidence>
<evidence type="ECO:0000256" key="1">
    <source>
        <dbReference type="SAM" id="SignalP"/>
    </source>
</evidence>
<organism evidence="3 4">
    <name type="scientific">Candidatus Anaerobiospirillum merdipullorum</name>
    <dbReference type="NCBI Taxonomy" id="2838450"/>
    <lineage>
        <taxon>Bacteria</taxon>
        <taxon>Pseudomonadati</taxon>
        <taxon>Pseudomonadota</taxon>
        <taxon>Gammaproteobacteria</taxon>
        <taxon>Aeromonadales</taxon>
        <taxon>Succinivibrionaceae</taxon>
        <taxon>Anaerobiospirillum</taxon>
    </lineage>
</organism>
<dbReference type="InterPro" id="IPR047263">
    <property type="entry name" value="HNL-like_cupin"/>
</dbReference>
<proteinExistence type="predicted"/>
<feature type="signal peptide" evidence="1">
    <location>
        <begin position="1"/>
        <end position="20"/>
    </location>
</feature>
<accession>A0A9E2KPW8</accession>
<feature type="chain" id="PRO_5038572670" evidence="1">
    <location>
        <begin position="21"/>
        <end position="160"/>
    </location>
</feature>
<reference evidence="3" key="2">
    <citation type="submission" date="2021-04" db="EMBL/GenBank/DDBJ databases">
        <authorList>
            <person name="Gilroy R."/>
        </authorList>
    </citation>
    <scope>NUCLEOTIDE SEQUENCE</scope>
    <source>
        <strain evidence="3">687</strain>
    </source>
</reference>
<dbReference type="InterPro" id="IPR014710">
    <property type="entry name" value="RmlC-like_jellyroll"/>
</dbReference>
<feature type="domain" description="Cupin type-2" evidence="2">
    <location>
        <begin position="72"/>
        <end position="127"/>
    </location>
</feature>
<dbReference type="EMBL" id="JAHLFG010000059">
    <property type="protein sequence ID" value="MBU3826887.1"/>
    <property type="molecule type" value="Genomic_DNA"/>
</dbReference>
<reference evidence="3" key="1">
    <citation type="journal article" date="2021" name="PeerJ">
        <title>Extensive microbial diversity within the chicken gut microbiome revealed by metagenomics and culture.</title>
        <authorList>
            <person name="Gilroy R."/>
            <person name="Ravi A."/>
            <person name="Getino M."/>
            <person name="Pursley I."/>
            <person name="Horton D.L."/>
            <person name="Alikhan N.F."/>
            <person name="Baker D."/>
            <person name="Gharbi K."/>
            <person name="Hall N."/>
            <person name="Watson M."/>
            <person name="Adriaenssens E.M."/>
            <person name="Foster-Nyarko E."/>
            <person name="Jarju S."/>
            <person name="Secka A."/>
            <person name="Antonio M."/>
            <person name="Oren A."/>
            <person name="Chaudhuri R.R."/>
            <person name="La Ragione R."/>
            <person name="Hildebrand F."/>
            <person name="Pallen M.J."/>
        </authorList>
    </citation>
    <scope>NUCLEOTIDE SEQUENCE</scope>
    <source>
        <strain evidence="3">687</strain>
    </source>
</reference>
<evidence type="ECO:0000259" key="2">
    <source>
        <dbReference type="Pfam" id="PF07883"/>
    </source>
</evidence>
<sequence>MRRVLSFVLCAVLGAGAVSAADNAPVEAKKAPIDTIFPQGEVNPYGKFFTGTSYLTMLSNNDEVFNAPIGNVTFEPGTRTNWHKHSGGQILLVLAGEGRYCERGKEVQVIKKGDVVRIAPNVEHWHGAGPETWMTHISVETNVPNNKAEWLEPVSDADYR</sequence>
<name>A0A9E2KPW8_9GAMM</name>
<dbReference type="InterPro" id="IPR013096">
    <property type="entry name" value="Cupin_2"/>
</dbReference>
<dbReference type="PANTHER" id="PTHR43698:SF1">
    <property type="entry name" value="BLL4564 PROTEIN"/>
    <property type="match status" value="1"/>
</dbReference>
<dbReference type="Pfam" id="PF07883">
    <property type="entry name" value="Cupin_2"/>
    <property type="match status" value="1"/>
</dbReference>
<protein>
    <submittedName>
        <fullName evidence="3">Cupin domain-containing protein</fullName>
    </submittedName>
</protein>
<comment type="caution">
    <text evidence="3">The sequence shown here is derived from an EMBL/GenBank/DDBJ whole genome shotgun (WGS) entry which is preliminary data.</text>
</comment>
<keyword evidence="1" id="KW-0732">Signal</keyword>
<dbReference type="PANTHER" id="PTHR43698">
    <property type="entry name" value="RIBD C-TERMINAL DOMAIN CONTAINING PROTEIN"/>
    <property type="match status" value="1"/>
</dbReference>
<dbReference type="AlphaFoldDB" id="A0A9E2KPW8"/>
<dbReference type="CDD" id="cd02233">
    <property type="entry name" value="cupin_HNL-like"/>
    <property type="match status" value="1"/>
</dbReference>
<dbReference type="Gene3D" id="2.60.120.10">
    <property type="entry name" value="Jelly Rolls"/>
    <property type="match status" value="1"/>
</dbReference>